<gene>
    <name evidence="2" type="ORF">Aau02nite_89280</name>
</gene>
<sequence length="90" mass="10061">MDSSSDWTEVVGAIGVFALLITLVTVVLTQVGAWMRARAALSREMEYRKLAEKVVTGQESISQQLIEMNLHLASLRTRVEDIETVLKQVE</sequence>
<keyword evidence="1" id="KW-1133">Transmembrane helix</keyword>
<dbReference type="Proteomes" id="UP000681340">
    <property type="component" value="Unassembled WGS sequence"/>
</dbReference>
<protein>
    <submittedName>
        <fullName evidence="2">Uncharacterized protein</fullName>
    </submittedName>
</protein>
<accession>A0A919W558</accession>
<dbReference type="EMBL" id="BOQL01000093">
    <property type="protein sequence ID" value="GIM80173.1"/>
    <property type="molecule type" value="Genomic_DNA"/>
</dbReference>
<proteinExistence type="predicted"/>
<keyword evidence="3" id="KW-1185">Reference proteome</keyword>
<reference evidence="2" key="1">
    <citation type="submission" date="2021-03" db="EMBL/GenBank/DDBJ databases">
        <title>Whole genome shotgun sequence of Actinoplanes auranticolor NBRC 12245.</title>
        <authorList>
            <person name="Komaki H."/>
            <person name="Tamura T."/>
        </authorList>
    </citation>
    <scope>NUCLEOTIDE SEQUENCE</scope>
    <source>
        <strain evidence="2">NBRC 12245</strain>
    </source>
</reference>
<organism evidence="2 3">
    <name type="scientific">Actinoplanes auranticolor</name>
    <dbReference type="NCBI Taxonomy" id="47988"/>
    <lineage>
        <taxon>Bacteria</taxon>
        <taxon>Bacillati</taxon>
        <taxon>Actinomycetota</taxon>
        <taxon>Actinomycetes</taxon>
        <taxon>Micromonosporales</taxon>
        <taxon>Micromonosporaceae</taxon>
        <taxon>Actinoplanes</taxon>
    </lineage>
</organism>
<dbReference type="AlphaFoldDB" id="A0A919W558"/>
<name>A0A919W558_9ACTN</name>
<evidence type="ECO:0000256" key="1">
    <source>
        <dbReference type="SAM" id="Phobius"/>
    </source>
</evidence>
<comment type="caution">
    <text evidence="2">The sequence shown here is derived from an EMBL/GenBank/DDBJ whole genome shotgun (WGS) entry which is preliminary data.</text>
</comment>
<evidence type="ECO:0000313" key="3">
    <source>
        <dbReference type="Proteomes" id="UP000681340"/>
    </source>
</evidence>
<evidence type="ECO:0000313" key="2">
    <source>
        <dbReference type="EMBL" id="GIM80173.1"/>
    </source>
</evidence>
<feature type="transmembrane region" description="Helical" evidence="1">
    <location>
        <begin position="12"/>
        <end position="35"/>
    </location>
</feature>
<keyword evidence="1" id="KW-0472">Membrane</keyword>
<keyword evidence="1" id="KW-0812">Transmembrane</keyword>
<dbReference type="RefSeq" id="WP_212994705.1">
    <property type="nucleotide sequence ID" value="NZ_BAABEA010000030.1"/>
</dbReference>